<keyword evidence="2" id="KW-1185">Reference proteome</keyword>
<organism evidence="1 2">
    <name type="scientific">Dentiscutata heterogama</name>
    <dbReference type="NCBI Taxonomy" id="1316150"/>
    <lineage>
        <taxon>Eukaryota</taxon>
        <taxon>Fungi</taxon>
        <taxon>Fungi incertae sedis</taxon>
        <taxon>Mucoromycota</taxon>
        <taxon>Glomeromycotina</taxon>
        <taxon>Glomeromycetes</taxon>
        <taxon>Diversisporales</taxon>
        <taxon>Gigasporaceae</taxon>
        <taxon>Dentiscutata</taxon>
    </lineage>
</organism>
<comment type="caution">
    <text evidence="1">The sequence shown here is derived from an EMBL/GenBank/DDBJ whole genome shotgun (WGS) entry which is preliminary data.</text>
</comment>
<evidence type="ECO:0000313" key="1">
    <source>
        <dbReference type="EMBL" id="CAG8712091.1"/>
    </source>
</evidence>
<feature type="non-terminal residue" evidence="1">
    <location>
        <position position="43"/>
    </location>
</feature>
<accession>A0ACA9PK34</accession>
<proteinExistence type="predicted"/>
<name>A0ACA9PK34_9GLOM</name>
<dbReference type="EMBL" id="CAJVPU010029850">
    <property type="protein sequence ID" value="CAG8712091.1"/>
    <property type="molecule type" value="Genomic_DNA"/>
</dbReference>
<feature type="non-terminal residue" evidence="1">
    <location>
        <position position="1"/>
    </location>
</feature>
<reference evidence="1" key="1">
    <citation type="submission" date="2021-06" db="EMBL/GenBank/DDBJ databases">
        <authorList>
            <person name="Kallberg Y."/>
            <person name="Tangrot J."/>
            <person name="Rosling A."/>
        </authorList>
    </citation>
    <scope>NUCLEOTIDE SEQUENCE</scope>
    <source>
        <strain evidence="1">IL203A</strain>
    </source>
</reference>
<gene>
    <name evidence="1" type="ORF">DHETER_LOCUS12322</name>
</gene>
<sequence>WVEVNGDKCPVSPGDFEYTVTIPIETHPEDPKNTTIGYDFIFQ</sequence>
<dbReference type="Proteomes" id="UP000789702">
    <property type="component" value="Unassembled WGS sequence"/>
</dbReference>
<evidence type="ECO:0000313" key="2">
    <source>
        <dbReference type="Proteomes" id="UP000789702"/>
    </source>
</evidence>
<protein>
    <submittedName>
        <fullName evidence="1">1594_t:CDS:1</fullName>
    </submittedName>
</protein>